<gene>
    <name evidence="2" type="ORF">KIW84_045540</name>
</gene>
<organism evidence="2 3">
    <name type="scientific">Pisum sativum</name>
    <name type="common">Garden pea</name>
    <name type="synonym">Lathyrus oleraceus</name>
    <dbReference type="NCBI Taxonomy" id="3888"/>
    <lineage>
        <taxon>Eukaryota</taxon>
        <taxon>Viridiplantae</taxon>
        <taxon>Streptophyta</taxon>
        <taxon>Embryophyta</taxon>
        <taxon>Tracheophyta</taxon>
        <taxon>Spermatophyta</taxon>
        <taxon>Magnoliopsida</taxon>
        <taxon>eudicotyledons</taxon>
        <taxon>Gunneridae</taxon>
        <taxon>Pentapetalae</taxon>
        <taxon>rosids</taxon>
        <taxon>fabids</taxon>
        <taxon>Fabales</taxon>
        <taxon>Fabaceae</taxon>
        <taxon>Papilionoideae</taxon>
        <taxon>50 kb inversion clade</taxon>
        <taxon>NPAAA clade</taxon>
        <taxon>Hologalegina</taxon>
        <taxon>IRL clade</taxon>
        <taxon>Fabeae</taxon>
        <taxon>Lathyrus</taxon>
    </lineage>
</organism>
<dbReference type="AlphaFoldDB" id="A0A9D5ARW4"/>
<evidence type="ECO:0000313" key="3">
    <source>
        <dbReference type="Proteomes" id="UP001058974"/>
    </source>
</evidence>
<dbReference type="Proteomes" id="UP001058974">
    <property type="component" value="Chromosome 4"/>
</dbReference>
<keyword evidence="3" id="KW-1185">Reference proteome</keyword>
<feature type="compositionally biased region" description="Low complexity" evidence="1">
    <location>
        <begin position="60"/>
        <end position="74"/>
    </location>
</feature>
<evidence type="ECO:0000313" key="2">
    <source>
        <dbReference type="EMBL" id="KAI5422122.1"/>
    </source>
</evidence>
<feature type="region of interest" description="Disordered" evidence="1">
    <location>
        <begin position="45"/>
        <end position="91"/>
    </location>
</feature>
<feature type="region of interest" description="Disordered" evidence="1">
    <location>
        <begin position="122"/>
        <end position="143"/>
    </location>
</feature>
<protein>
    <submittedName>
        <fullName evidence="2">Uncharacterized protein</fullName>
    </submittedName>
</protein>
<dbReference type="EMBL" id="JAMSHJ010000004">
    <property type="protein sequence ID" value="KAI5422122.1"/>
    <property type="molecule type" value="Genomic_DNA"/>
</dbReference>
<reference evidence="2 3" key="1">
    <citation type="journal article" date="2022" name="Nat. Genet.">
        <title>Improved pea reference genome and pan-genome highlight genomic features and evolutionary characteristics.</title>
        <authorList>
            <person name="Yang T."/>
            <person name="Liu R."/>
            <person name="Luo Y."/>
            <person name="Hu S."/>
            <person name="Wang D."/>
            <person name="Wang C."/>
            <person name="Pandey M.K."/>
            <person name="Ge S."/>
            <person name="Xu Q."/>
            <person name="Li N."/>
            <person name="Li G."/>
            <person name="Huang Y."/>
            <person name="Saxena R.K."/>
            <person name="Ji Y."/>
            <person name="Li M."/>
            <person name="Yan X."/>
            <person name="He Y."/>
            <person name="Liu Y."/>
            <person name="Wang X."/>
            <person name="Xiang C."/>
            <person name="Varshney R.K."/>
            <person name="Ding H."/>
            <person name="Gao S."/>
            <person name="Zong X."/>
        </authorList>
    </citation>
    <scope>NUCLEOTIDE SEQUENCE [LARGE SCALE GENOMIC DNA]</scope>
    <source>
        <strain evidence="2 3">cv. Zhongwan 6</strain>
    </source>
</reference>
<dbReference type="Gramene" id="Psat04G0554000-T1">
    <property type="protein sequence ID" value="KAI5422122.1"/>
    <property type="gene ID" value="KIW84_045540"/>
</dbReference>
<sequence length="143" mass="15888">MIGNMEWFSDSDECFRLTIKLGNVNRIVLIGKGNIRMQVNEFTLGNEEGDKNGNEEGGNNDDTANSIKSSSSFSESHEDESPNVVEGNVRRTPSYLEDYEIGEGLSDEDNLIATTMLTKDDLLSFEESSKSNKLRDAISPEIE</sequence>
<comment type="caution">
    <text evidence="2">The sequence shown here is derived from an EMBL/GenBank/DDBJ whole genome shotgun (WGS) entry which is preliminary data.</text>
</comment>
<name>A0A9D5ARW4_PEA</name>
<evidence type="ECO:0000256" key="1">
    <source>
        <dbReference type="SAM" id="MobiDB-lite"/>
    </source>
</evidence>
<accession>A0A9D5ARW4</accession>
<proteinExistence type="predicted"/>